<dbReference type="PROSITE" id="PS51421">
    <property type="entry name" value="RAS"/>
    <property type="match status" value="1"/>
</dbReference>
<name>A0AAD3DT57_9CHLO</name>
<dbReference type="InterPro" id="IPR027417">
    <property type="entry name" value="P-loop_NTPase"/>
</dbReference>
<dbReference type="SMART" id="SM00175">
    <property type="entry name" value="RAB"/>
    <property type="match status" value="1"/>
</dbReference>
<comment type="subcellular location">
    <subcellularLocation>
        <location evidence="4">Endomembrane system</location>
        <topology evidence="4">Lipid-anchor</topology>
    </subcellularLocation>
</comment>
<dbReference type="PANTHER" id="PTHR47977">
    <property type="entry name" value="RAS-RELATED PROTEIN RAB"/>
    <property type="match status" value="1"/>
</dbReference>
<evidence type="ECO:0000256" key="1">
    <source>
        <dbReference type="ARBA" id="ARBA00006270"/>
    </source>
</evidence>
<dbReference type="Pfam" id="PF00071">
    <property type="entry name" value="Ras"/>
    <property type="match status" value="1"/>
</dbReference>
<dbReference type="CDD" id="cd00154">
    <property type="entry name" value="Rab"/>
    <property type="match status" value="1"/>
</dbReference>
<dbReference type="SMART" id="SM00174">
    <property type="entry name" value="RHO"/>
    <property type="match status" value="1"/>
</dbReference>
<evidence type="ECO:0000256" key="2">
    <source>
        <dbReference type="ARBA" id="ARBA00022741"/>
    </source>
</evidence>
<dbReference type="SUPFAM" id="SSF52540">
    <property type="entry name" value="P-loop containing nucleoside triphosphate hydrolases"/>
    <property type="match status" value="1"/>
</dbReference>
<dbReference type="FunFam" id="3.40.50.300:FF:001447">
    <property type="entry name" value="Ras-related protein Rab-1B"/>
    <property type="match status" value="1"/>
</dbReference>
<evidence type="ECO:0000256" key="4">
    <source>
        <dbReference type="ARBA" id="ARBA00037868"/>
    </source>
</evidence>
<protein>
    <submittedName>
        <fullName evidence="5">Uncharacterized protein</fullName>
    </submittedName>
</protein>
<dbReference type="GO" id="GO:0012505">
    <property type="term" value="C:endomembrane system"/>
    <property type="evidence" value="ECO:0007669"/>
    <property type="project" value="UniProtKB-SubCell"/>
</dbReference>
<dbReference type="Gene3D" id="3.40.50.300">
    <property type="entry name" value="P-loop containing nucleotide triphosphate hydrolases"/>
    <property type="match status" value="1"/>
</dbReference>
<organism evidence="5 6">
    <name type="scientific">Astrephomene gubernaculifera</name>
    <dbReference type="NCBI Taxonomy" id="47775"/>
    <lineage>
        <taxon>Eukaryota</taxon>
        <taxon>Viridiplantae</taxon>
        <taxon>Chlorophyta</taxon>
        <taxon>core chlorophytes</taxon>
        <taxon>Chlorophyceae</taxon>
        <taxon>CS clade</taxon>
        <taxon>Chlamydomonadales</taxon>
        <taxon>Astrephomenaceae</taxon>
        <taxon>Astrephomene</taxon>
    </lineage>
</organism>
<sequence length="247" mass="26661">MNDTSPSFSPPMEMDDHLVKVIFVGSEGVGKTCLVRRLFSDKFDSETQPTIACDFYFKRYKFDNKSVGVTLWDTAGAEKFQAITSNYYRGAQGVVFVYDVTRRDTLDAISSHWLPEVERHGTHADAVKVVLGNKIDRVRGSEPPRGSDAALLTPDICSYALQARKLQDRAVSPEEGVAFARAHGCAYHETSAATDEGVYDALVWGLLVSIVDTPSLLRSYQPQESLAIDRVQGGGGGGGGAGGGCCG</sequence>
<keyword evidence="6" id="KW-1185">Reference proteome</keyword>
<dbReference type="SMART" id="SM00173">
    <property type="entry name" value="RAS"/>
    <property type="match status" value="1"/>
</dbReference>
<dbReference type="GO" id="GO:0003924">
    <property type="term" value="F:GTPase activity"/>
    <property type="evidence" value="ECO:0007669"/>
    <property type="project" value="InterPro"/>
</dbReference>
<keyword evidence="2" id="KW-0547">Nucleotide-binding</keyword>
<dbReference type="PROSITE" id="PS51419">
    <property type="entry name" value="RAB"/>
    <property type="match status" value="1"/>
</dbReference>
<dbReference type="InterPro" id="IPR050227">
    <property type="entry name" value="Rab"/>
</dbReference>
<evidence type="ECO:0000313" key="5">
    <source>
        <dbReference type="EMBL" id="GFR46674.1"/>
    </source>
</evidence>
<dbReference type="InterPro" id="IPR001806">
    <property type="entry name" value="Small_GTPase"/>
</dbReference>
<dbReference type="NCBIfam" id="TIGR00231">
    <property type="entry name" value="small_GTP"/>
    <property type="match status" value="1"/>
</dbReference>
<gene>
    <name evidence="5" type="ORF">Agub_g8289</name>
</gene>
<comment type="similarity">
    <text evidence="1">Belongs to the small GTPase superfamily. Rab family.</text>
</comment>
<evidence type="ECO:0000256" key="3">
    <source>
        <dbReference type="ARBA" id="ARBA00023134"/>
    </source>
</evidence>
<dbReference type="GO" id="GO:0005525">
    <property type="term" value="F:GTP binding"/>
    <property type="evidence" value="ECO:0007669"/>
    <property type="project" value="UniProtKB-KW"/>
</dbReference>
<keyword evidence="3" id="KW-0342">GTP-binding</keyword>
<accession>A0AAD3DT57</accession>
<dbReference type="Proteomes" id="UP001054857">
    <property type="component" value="Unassembled WGS sequence"/>
</dbReference>
<evidence type="ECO:0000313" key="6">
    <source>
        <dbReference type="Proteomes" id="UP001054857"/>
    </source>
</evidence>
<reference evidence="5 6" key="1">
    <citation type="journal article" date="2021" name="Sci. Rep.">
        <title>Genome sequencing of the multicellular alga Astrephomene provides insights into convergent evolution of germ-soma differentiation.</title>
        <authorList>
            <person name="Yamashita S."/>
            <person name="Yamamoto K."/>
            <person name="Matsuzaki R."/>
            <person name="Suzuki S."/>
            <person name="Yamaguchi H."/>
            <person name="Hirooka S."/>
            <person name="Minakuchi Y."/>
            <person name="Miyagishima S."/>
            <person name="Kawachi M."/>
            <person name="Toyoda A."/>
            <person name="Nozaki H."/>
        </authorList>
    </citation>
    <scope>NUCLEOTIDE SEQUENCE [LARGE SCALE GENOMIC DNA]</scope>
    <source>
        <strain evidence="5 6">NIES-4017</strain>
    </source>
</reference>
<dbReference type="InterPro" id="IPR005225">
    <property type="entry name" value="Small_GTP-bd"/>
</dbReference>
<comment type="caution">
    <text evidence="5">The sequence shown here is derived from an EMBL/GenBank/DDBJ whole genome shotgun (WGS) entry which is preliminary data.</text>
</comment>
<dbReference type="EMBL" id="BMAR01000015">
    <property type="protein sequence ID" value="GFR46674.1"/>
    <property type="molecule type" value="Genomic_DNA"/>
</dbReference>
<dbReference type="PRINTS" id="PR00449">
    <property type="entry name" value="RASTRNSFRMNG"/>
</dbReference>
<proteinExistence type="inferred from homology"/>
<dbReference type="AlphaFoldDB" id="A0AAD3DT57"/>